<protein>
    <submittedName>
        <fullName evidence="10">Inactive leucine-rich repeat receptor-like protein kinase</fullName>
    </submittedName>
</protein>
<dbReference type="InterPro" id="IPR051824">
    <property type="entry name" value="LRR_Rcpt-Like_S/T_Kinase"/>
</dbReference>
<keyword evidence="11" id="KW-1185">Reference proteome</keyword>
<keyword evidence="8" id="KW-0732">Signal</keyword>
<dbReference type="InterPro" id="IPR000719">
    <property type="entry name" value="Prot_kinase_dom"/>
</dbReference>
<reference evidence="10" key="2">
    <citation type="submission" date="2023-05" db="EMBL/GenBank/DDBJ databases">
        <authorList>
            <person name="Schelkunov M.I."/>
        </authorList>
    </citation>
    <scope>NUCLEOTIDE SEQUENCE</scope>
    <source>
        <strain evidence="10">Hsosn_3</strain>
        <tissue evidence="10">Leaf</tissue>
    </source>
</reference>
<evidence type="ECO:0000256" key="8">
    <source>
        <dbReference type="SAM" id="SignalP"/>
    </source>
</evidence>
<organism evidence="10 11">
    <name type="scientific">Heracleum sosnowskyi</name>
    <dbReference type="NCBI Taxonomy" id="360622"/>
    <lineage>
        <taxon>Eukaryota</taxon>
        <taxon>Viridiplantae</taxon>
        <taxon>Streptophyta</taxon>
        <taxon>Embryophyta</taxon>
        <taxon>Tracheophyta</taxon>
        <taxon>Spermatophyta</taxon>
        <taxon>Magnoliopsida</taxon>
        <taxon>eudicotyledons</taxon>
        <taxon>Gunneridae</taxon>
        <taxon>Pentapetalae</taxon>
        <taxon>asterids</taxon>
        <taxon>campanulids</taxon>
        <taxon>Apiales</taxon>
        <taxon>Apiaceae</taxon>
        <taxon>Apioideae</taxon>
        <taxon>apioid superclade</taxon>
        <taxon>Tordylieae</taxon>
        <taxon>Tordyliinae</taxon>
        <taxon>Heracleum</taxon>
    </lineage>
</organism>
<dbReference type="SUPFAM" id="SSF56112">
    <property type="entry name" value="Protein kinase-like (PK-like)"/>
    <property type="match status" value="1"/>
</dbReference>
<keyword evidence="10" id="KW-0675">Receptor</keyword>
<dbReference type="InterPro" id="IPR001245">
    <property type="entry name" value="Ser-Thr/Tyr_kinase_cat_dom"/>
</dbReference>
<evidence type="ECO:0000256" key="7">
    <source>
        <dbReference type="SAM" id="Phobius"/>
    </source>
</evidence>
<dbReference type="Pfam" id="PF23598">
    <property type="entry name" value="LRR_14"/>
    <property type="match status" value="1"/>
</dbReference>
<evidence type="ECO:0000256" key="6">
    <source>
        <dbReference type="ARBA" id="ARBA00023136"/>
    </source>
</evidence>
<dbReference type="InterPro" id="IPR011009">
    <property type="entry name" value="Kinase-like_dom_sf"/>
</dbReference>
<dbReference type="AlphaFoldDB" id="A0AAD8HGR3"/>
<dbReference type="GO" id="GO:0016020">
    <property type="term" value="C:membrane"/>
    <property type="evidence" value="ECO:0007669"/>
    <property type="project" value="UniProtKB-SubCell"/>
</dbReference>
<evidence type="ECO:0000313" key="11">
    <source>
        <dbReference type="Proteomes" id="UP001237642"/>
    </source>
</evidence>
<evidence type="ECO:0000256" key="3">
    <source>
        <dbReference type="ARBA" id="ARBA00022692"/>
    </source>
</evidence>
<evidence type="ECO:0000256" key="1">
    <source>
        <dbReference type="ARBA" id="ARBA00004479"/>
    </source>
</evidence>
<keyword evidence="2" id="KW-0433">Leucine-rich repeat</keyword>
<keyword evidence="4" id="KW-0677">Repeat</keyword>
<keyword evidence="6 7" id="KW-0472">Membrane</keyword>
<keyword evidence="10" id="KW-0808">Transferase</keyword>
<comment type="subcellular location">
    <subcellularLocation>
        <location evidence="1">Membrane</location>
        <topology evidence="1">Single-pass type I membrane protein</topology>
    </subcellularLocation>
</comment>
<dbReference type="FunFam" id="3.30.200.20:FF:000285">
    <property type="entry name" value="Putative inactive leucine-rich repeat receptor-like protein kinase"/>
    <property type="match status" value="1"/>
</dbReference>
<dbReference type="InterPro" id="IPR032675">
    <property type="entry name" value="LRR_dom_sf"/>
</dbReference>
<feature type="chain" id="PRO_5042090630" evidence="8">
    <location>
        <begin position="24"/>
        <end position="756"/>
    </location>
</feature>
<accession>A0AAD8HGR3</accession>
<dbReference type="Gene3D" id="3.30.200.20">
    <property type="entry name" value="Phosphorylase Kinase, domain 1"/>
    <property type="match status" value="1"/>
</dbReference>
<keyword evidence="5 7" id="KW-1133">Transmembrane helix</keyword>
<dbReference type="PANTHER" id="PTHR48006:SF84">
    <property type="entry name" value="REPEAT TRANSMEMBRANE PROTEIN KINASE, PUTATIVE, EXPRESSED-RELATED"/>
    <property type="match status" value="1"/>
</dbReference>
<dbReference type="PANTHER" id="PTHR48006">
    <property type="entry name" value="LEUCINE-RICH REPEAT-CONTAINING PROTEIN DDB_G0281931-RELATED"/>
    <property type="match status" value="1"/>
</dbReference>
<dbReference type="Gene3D" id="1.10.510.10">
    <property type="entry name" value="Transferase(Phosphotransferase) domain 1"/>
    <property type="match status" value="1"/>
</dbReference>
<proteinExistence type="predicted"/>
<feature type="domain" description="Protein kinase" evidence="9">
    <location>
        <begin position="478"/>
        <end position="756"/>
    </location>
</feature>
<dbReference type="Gene3D" id="3.80.10.10">
    <property type="entry name" value="Ribonuclease Inhibitor"/>
    <property type="match status" value="2"/>
</dbReference>
<evidence type="ECO:0000256" key="2">
    <source>
        <dbReference type="ARBA" id="ARBA00022614"/>
    </source>
</evidence>
<evidence type="ECO:0000313" key="10">
    <source>
        <dbReference type="EMBL" id="KAK1365860.1"/>
    </source>
</evidence>
<dbReference type="InterPro" id="IPR055414">
    <property type="entry name" value="LRR_R13L4/SHOC2-like"/>
</dbReference>
<dbReference type="PROSITE" id="PS51450">
    <property type="entry name" value="LRR"/>
    <property type="match status" value="1"/>
</dbReference>
<dbReference type="PROSITE" id="PS50011">
    <property type="entry name" value="PROTEIN_KINASE_DOM"/>
    <property type="match status" value="1"/>
</dbReference>
<name>A0AAD8HGR3_9APIA</name>
<evidence type="ECO:0000256" key="5">
    <source>
        <dbReference type="ARBA" id="ARBA00022989"/>
    </source>
</evidence>
<comment type="caution">
    <text evidence="10">The sequence shown here is derived from an EMBL/GenBank/DDBJ whole genome shotgun (WGS) entry which is preliminary data.</text>
</comment>
<keyword evidence="3 7" id="KW-0812">Transmembrane</keyword>
<gene>
    <name evidence="10" type="ORF">POM88_041421</name>
</gene>
<dbReference type="Proteomes" id="UP001237642">
    <property type="component" value="Unassembled WGS sequence"/>
</dbReference>
<feature type="signal peptide" evidence="8">
    <location>
        <begin position="1"/>
        <end position="23"/>
    </location>
</feature>
<dbReference type="Pfam" id="PF07714">
    <property type="entry name" value="PK_Tyr_Ser-Thr"/>
    <property type="match status" value="1"/>
</dbReference>
<dbReference type="GO" id="GO:0004674">
    <property type="term" value="F:protein serine/threonine kinase activity"/>
    <property type="evidence" value="ECO:0007669"/>
    <property type="project" value="UniProtKB-EC"/>
</dbReference>
<dbReference type="EMBL" id="JAUIZM010000009">
    <property type="protein sequence ID" value="KAK1365860.1"/>
    <property type="molecule type" value="Genomic_DNA"/>
</dbReference>
<evidence type="ECO:0000256" key="4">
    <source>
        <dbReference type="ARBA" id="ARBA00022737"/>
    </source>
</evidence>
<evidence type="ECO:0000259" key="9">
    <source>
        <dbReference type="PROSITE" id="PS50011"/>
    </source>
</evidence>
<dbReference type="InterPro" id="IPR001611">
    <property type="entry name" value="Leu-rich_rpt"/>
</dbReference>
<dbReference type="SUPFAM" id="SSF52058">
    <property type="entry name" value="L domain-like"/>
    <property type="match status" value="1"/>
</dbReference>
<dbReference type="FunFam" id="3.80.10.10:FF:000155">
    <property type="entry name" value="Putative inactive leucine-rich repeat receptor-like protein kinase"/>
    <property type="match status" value="1"/>
</dbReference>
<reference evidence="10" key="1">
    <citation type="submission" date="2023-02" db="EMBL/GenBank/DDBJ databases">
        <title>Genome of toxic invasive species Heracleum sosnowskyi carries increased number of genes despite the absence of recent whole-genome duplications.</title>
        <authorList>
            <person name="Schelkunov M."/>
            <person name="Shtratnikova V."/>
            <person name="Makarenko M."/>
            <person name="Klepikova A."/>
            <person name="Omelchenko D."/>
            <person name="Novikova G."/>
            <person name="Obukhova E."/>
            <person name="Bogdanov V."/>
            <person name="Penin A."/>
            <person name="Logacheva M."/>
        </authorList>
    </citation>
    <scope>NUCLEOTIDE SEQUENCE</scope>
    <source>
        <strain evidence="10">Hsosn_3</strain>
        <tissue evidence="10">Leaf</tissue>
    </source>
</reference>
<sequence length="756" mass="83918">MTASLGHARLVLLLMFTSSICYSDQLSSSQAQNLLRIQGLLNYPSELSSWNNNTDFCNTEPTPSVTVICYEDSITQLHIIGERGAPPLPRNFSIESFLTTLVRLPNIKVLTLVSLGMRGQLPSKISRLGSLEILNISSNFFHGAIPQEVSSLRNLRTLILDENLFQDRVPDGISKLSLLAVLSVRKNKLNGSLPESLGKLENLRVLDLSHNKLSGEVPDIRSLRHLQVLELEDNLLGPQFPNIGSNTLVTLILRKNKFMSGIPEKVNTFNHLQRLDISFNRFIGRFQSSLLSLPSITYLNIEGNKFTGMLSETMSCNPQLELVDLTANLLTGRLPSCLHYEPKTRIVSYARNCLVGEDESQHPVSFCRNEALAVGIVPDHHKSKQHSKTALALSMSAGIVGVTIVAVIVFLTVRRVHTKRMVKSPSTRLIQENASVGYTSKFLQDARYISQAMKLGALGVPAYRNFSLKDIEDATNNFDTSTLLSEGSYNQMYKGELRDGSLIAIRCHHMNRRDNSQSYMNHLEILSKLRHQHLVSALGHCFDYHLDDSSVSRIFLVFEYAPNGTLRDWISERRDNQMLTWSQRIAAAIGVAKGIQFLHSGIVPGVFSNKLKITDILLDLNLVAKISSHNLPLLTEYVGKVGSQISSIGSKEVDSTARIASQEKSDIYDVGVILLEIIVGKHINENDEVDIFRHQLEASTTAAIAAPNCVVDPGVQDSYGDESLKTVMQICSRVAILSKYSTSTFTNDCLIAADFR</sequence>
<keyword evidence="10" id="KW-0418">Kinase</keyword>
<dbReference type="GO" id="GO:0005524">
    <property type="term" value="F:ATP binding"/>
    <property type="evidence" value="ECO:0007669"/>
    <property type="project" value="InterPro"/>
</dbReference>
<feature type="transmembrane region" description="Helical" evidence="7">
    <location>
        <begin position="390"/>
        <end position="413"/>
    </location>
</feature>